<keyword evidence="4" id="KW-1185">Reference proteome</keyword>
<dbReference type="PANTHER" id="PTHR33349">
    <property type="entry name" value="EMB|CAB62594.1"/>
    <property type="match status" value="1"/>
</dbReference>
<comment type="caution">
    <text evidence="3">The sequence shown here is derived from an EMBL/GenBank/DDBJ whole genome shotgun (WGS) entry which is preliminary data.</text>
</comment>
<proteinExistence type="predicted"/>
<accession>A0A835Q440</accession>
<name>A0A835Q440_VANPL</name>
<dbReference type="PANTHER" id="PTHR33349:SF41">
    <property type="entry name" value="EMB|CAB62594.1"/>
    <property type="match status" value="1"/>
</dbReference>
<dbReference type="OrthoDB" id="196131at2759"/>
<evidence type="ECO:0000313" key="3">
    <source>
        <dbReference type="EMBL" id="KAG0464353.1"/>
    </source>
</evidence>
<organism evidence="3 4">
    <name type="scientific">Vanilla planifolia</name>
    <name type="common">Vanilla</name>
    <dbReference type="NCBI Taxonomy" id="51239"/>
    <lineage>
        <taxon>Eukaryota</taxon>
        <taxon>Viridiplantae</taxon>
        <taxon>Streptophyta</taxon>
        <taxon>Embryophyta</taxon>
        <taxon>Tracheophyta</taxon>
        <taxon>Spermatophyta</taxon>
        <taxon>Magnoliopsida</taxon>
        <taxon>Liliopsida</taxon>
        <taxon>Asparagales</taxon>
        <taxon>Orchidaceae</taxon>
        <taxon>Vanilloideae</taxon>
        <taxon>Vanilleae</taxon>
        <taxon>Vanilla</taxon>
    </lineage>
</organism>
<evidence type="ECO:0000259" key="2">
    <source>
        <dbReference type="SMART" id="SM01054"/>
    </source>
</evidence>
<evidence type="ECO:0000313" key="4">
    <source>
        <dbReference type="Proteomes" id="UP000636800"/>
    </source>
</evidence>
<dbReference type="Pfam" id="PF07839">
    <property type="entry name" value="CaM_binding"/>
    <property type="match status" value="1"/>
</dbReference>
<evidence type="ECO:0000256" key="1">
    <source>
        <dbReference type="SAM" id="MobiDB-lite"/>
    </source>
</evidence>
<dbReference type="Proteomes" id="UP000636800">
    <property type="component" value="Chromosome 10"/>
</dbReference>
<dbReference type="SMART" id="SM01054">
    <property type="entry name" value="CaM_binding"/>
    <property type="match status" value="1"/>
</dbReference>
<dbReference type="AlphaFoldDB" id="A0A835Q440"/>
<gene>
    <name evidence="3" type="ORF">HPP92_020422</name>
</gene>
<dbReference type="InterPro" id="IPR012417">
    <property type="entry name" value="CaM-bd_dom_pln"/>
</dbReference>
<protein>
    <recommendedName>
        <fullName evidence="2">Calmodulin-binding domain-containing protein</fullName>
    </recommendedName>
</protein>
<feature type="compositionally biased region" description="Basic and acidic residues" evidence="1">
    <location>
        <begin position="19"/>
        <end position="28"/>
    </location>
</feature>
<feature type="compositionally biased region" description="Polar residues" evidence="1">
    <location>
        <begin position="8"/>
        <end position="17"/>
    </location>
</feature>
<dbReference type="EMBL" id="JADCNL010000010">
    <property type="protein sequence ID" value="KAG0464353.1"/>
    <property type="molecule type" value="Genomic_DNA"/>
</dbReference>
<reference evidence="3 4" key="1">
    <citation type="journal article" date="2020" name="Nat. Food">
        <title>A phased Vanilla planifolia genome enables genetic improvement of flavour and production.</title>
        <authorList>
            <person name="Hasing T."/>
            <person name="Tang H."/>
            <person name="Brym M."/>
            <person name="Khazi F."/>
            <person name="Huang T."/>
            <person name="Chambers A.H."/>
        </authorList>
    </citation>
    <scope>NUCLEOTIDE SEQUENCE [LARGE SCALE GENOMIC DNA]</scope>
    <source>
        <tissue evidence="3">Leaf</tissue>
    </source>
</reference>
<feature type="region of interest" description="Disordered" evidence="1">
    <location>
        <begin position="1"/>
        <end position="32"/>
    </location>
</feature>
<sequence length="615" mass="68830">MDKGSTRRVVNSVSPGSIDSRERPEKKTKGQHFLSNSYGHVQSRYLGSAMGSCHDLCKYGRKHDVVVEKLLTFKRFMANSLSSDAVQVPKGPKACERRERLGFKLESSGKVQNMQQEGKVAEMLKNQQTSLSKKLIDFEVSSIHESKESSEEMILLSTTLEHKTLSHVEDDNNSQSLQDVLLSENPTIELDAQCLPNKSIQDSPQLTLTHSLESELDKRKVLNVSKKKNQQATKSKSSPAQEFFSVKLRDMKDKGLSATIKISSAGGPSTSKEKVTSYMKETVSSSVTKGISQKSTALSKLSVSPSLQRMKHNVSMPYRMVNGYAKSAISLNSSIQPESNVPRVNCNMKKKSLGNLDKNVVKTFGKPKICEERKLGKLCYTSSITPAPTAANTTAENYRNMKHATPDRDVNLLEDGDYNRKNSNETVEENSDKQVKSNFFLVGDVCDFSKIQKMQRRRLIGSSNEEDKRATKRISVAQMDDNCSTPYKLKFKRGRMFELKTMENAGPRRLRFRKARVLGDKSNGDIRKRIFRRAISNSEDPSVEIHAVTLKETNPSEANNVTLKHLDAWEKKDMQALFNHVIEETASKLVETSKSKVKALVGAFETVISLQVNAT</sequence>
<dbReference type="GO" id="GO:0005516">
    <property type="term" value="F:calmodulin binding"/>
    <property type="evidence" value="ECO:0007669"/>
    <property type="project" value="InterPro"/>
</dbReference>
<feature type="domain" description="Calmodulin-binding" evidence="2">
    <location>
        <begin position="485"/>
        <end position="609"/>
    </location>
</feature>